<reference evidence="3" key="3">
    <citation type="submission" date="2022-12" db="EMBL/GenBank/DDBJ databases">
        <authorList>
            <person name="Sun Q."/>
            <person name="Kim S."/>
        </authorList>
    </citation>
    <scope>NUCLEOTIDE SEQUENCE</scope>
    <source>
        <strain evidence="3">KCTC 12343</strain>
    </source>
</reference>
<keyword evidence="2" id="KW-1133">Transmembrane helix</keyword>
<evidence type="ECO:0000313" key="3">
    <source>
        <dbReference type="EMBL" id="GGY59338.1"/>
    </source>
</evidence>
<keyword evidence="5" id="KW-1185">Reference proteome</keyword>
<reference evidence="4 5" key="2">
    <citation type="submission" date="2019-02" db="EMBL/GenBank/DDBJ databases">
        <title>Draft Genome Sequences of Six Type Strains of the Genus Massilia.</title>
        <authorList>
            <person name="Miess H."/>
            <person name="Frediansyhah A."/>
            <person name="Gross H."/>
        </authorList>
    </citation>
    <scope>NUCLEOTIDE SEQUENCE [LARGE SCALE GENOMIC DNA]</scope>
    <source>
        <strain evidence="4 5">DSM 17472</strain>
    </source>
</reference>
<reference evidence="3" key="1">
    <citation type="journal article" date="2014" name="Int. J. Syst. Evol. Microbiol.">
        <title>Complete genome sequence of Corynebacterium casei LMG S-19264T (=DSM 44701T), isolated from a smear-ripened cheese.</title>
        <authorList>
            <consortium name="US DOE Joint Genome Institute (JGI-PGF)"/>
            <person name="Walter F."/>
            <person name="Albersmeier A."/>
            <person name="Kalinowski J."/>
            <person name="Ruckert C."/>
        </authorList>
    </citation>
    <scope>NUCLEOTIDE SEQUENCE</scope>
    <source>
        <strain evidence="3">KCTC 12343</strain>
    </source>
</reference>
<evidence type="ECO:0000256" key="2">
    <source>
        <dbReference type="SAM" id="Phobius"/>
    </source>
</evidence>
<evidence type="ECO:0008006" key="7">
    <source>
        <dbReference type="Google" id="ProtNLM"/>
    </source>
</evidence>
<feature type="compositionally biased region" description="Basic and acidic residues" evidence="1">
    <location>
        <begin position="229"/>
        <end position="242"/>
    </location>
</feature>
<evidence type="ECO:0000313" key="4">
    <source>
        <dbReference type="EMBL" id="QBI02250.1"/>
    </source>
</evidence>
<dbReference type="RefSeq" id="WP_131146365.1">
    <property type="nucleotide sequence ID" value="NZ_BMWV01000013.1"/>
</dbReference>
<evidence type="ECO:0000313" key="6">
    <source>
        <dbReference type="Proteomes" id="UP000628442"/>
    </source>
</evidence>
<evidence type="ECO:0000256" key="1">
    <source>
        <dbReference type="SAM" id="MobiDB-lite"/>
    </source>
</evidence>
<feature type="region of interest" description="Disordered" evidence="1">
    <location>
        <begin position="78"/>
        <end position="99"/>
    </location>
</feature>
<organism evidence="3 6">
    <name type="scientific">Pseudoduganella albidiflava</name>
    <dbReference type="NCBI Taxonomy" id="321983"/>
    <lineage>
        <taxon>Bacteria</taxon>
        <taxon>Pseudomonadati</taxon>
        <taxon>Pseudomonadota</taxon>
        <taxon>Betaproteobacteria</taxon>
        <taxon>Burkholderiales</taxon>
        <taxon>Oxalobacteraceae</taxon>
        <taxon>Telluria group</taxon>
        <taxon>Pseudoduganella</taxon>
    </lineage>
</organism>
<name>A0A411WZY5_9BURK</name>
<accession>A0A411WZY5</accession>
<dbReference type="OrthoDB" id="8758251at2"/>
<dbReference type="Proteomes" id="UP000628442">
    <property type="component" value="Unassembled WGS sequence"/>
</dbReference>
<sequence>MNFGDTPLALRRAPFRTYVAVSLALHAALGGTLYWFGAYQVEQRRQDTQVADSAQATYRARTVRRVDDLQKIKELMAQSTRSEPGPDAALTALPPVSDDPREQLARARVLSKAIDDIHRDIKAEELARLTGMSKEAARAEVDTEMPSTTPAPPEAGNPADEIAGLEEHARELLARRADDLRRKQEGVAVSASGPHGEAPTAPLPVGAEGGSGNAEARAATGPATGLDGADERSGANGHDRQSGHAGPDRAGAGTHAADRIDDFLGQGVDATRAPRHRSTVGRLIRYGSGQIPRVGTGPVTKGEGRMLGAGGQYADRIHLNSWYLIGPFPGRRDRGTAGTPVYPPEQAVLLDAVYRGKDQQLLRWEYVPGMAYPLIPREPVEDAVYYGYTEVLMDEERELMVWLGVDDDATVYLNDRIMWKSDDSNKGWFFDSVYRNRQGYDAKFNRTERRMLVRFKKGRNRIFLKLWNDTNEMFFSMVLTLPGQAKPE</sequence>
<feature type="region of interest" description="Disordered" evidence="1">
    <location>
        <begin position="183"/>
        <end position="254"/>
    </location>
</feature>
<proteinExistence type="predicted"/>
<dbReference type="EMBL" id="CP036401">
    <property type="protein sequence ID" value="QBI02250.1"/>
    <property type="molecule type" value="Genomic_DNA"/>
</dbReference>
<protein>
    <recommendedName>
        <fullName evidence="7">PA14 domain-containing protein</fullName>
    </recommendedName>
</protein>
<gene>
    <name evidence="4" type="ORF">EYF70_16380</name>
    <name evidence="3" type="ORF">GCM10007387_47230</name>
</gene>
<dbReference type="EMBL" id="BMWV01000013">
    <property type="protein sequence ID" value="GGY59338.1"/>
    <property type="molecule type" value="Genomic_DNA"/>
</dbReference>
<keyword evidence="2" id="KW-0472">Membrane</keyword>
<dbReference type="Proteomes" id="UP000292307">
    <property type="component" value="Chromosome"/>
</dbReference>
<evidence type="ECO:0000313" key="5">
    <source>
        <dbReference type="Proteomes" id="UP000292307"/>
    </source>
</evidence>
<feature type="transmembrane region" description="Helical" evidence="2">
    <location>
        <begin position="15"/>
        <end position="36"/>
    </location>
</feature>
<feature type="region of interest" description="Disordered" evidence="1">
    <location>
        <begin position="133"/>
        <end position="159"/>
    </location>
</feature>
<keyword evidence="2" id="KW-0812">Transmembrane</keyword>
<dbReference type="AlphaFoldDB" id="A0A411WZY5"/>